<keyword evidence="8 9" id="KW-0472">Membrane</keyword>
<dbReference type="RefSeq" id="WP_212694598.1">
    <property type="nucleotide sequence ID" value="NZ_CP058649.1"/>
</dbReference>
<dbReference type="InterPro" id="IPR017871">
    <property type="entry name" value="ABC_transporter-like_CS"/>
</dbReference>
<feature type="transmembrane region" description="Helical" evidence="9">
    <location>
        <begin position="56"/>
        <end position="89"/>
    </location>
</feature>
<gene>
    <name evidence="12" type="ORF">HZI73_17135</name>
</gene>
<name>A0A8J8SHY5_9FIRM</name>
<dbReference type="InterPro" id="IPR003593">
    <property type="entry name" value="AAA+_ATPase"/>
</dbReference>
<keyword evidence="4 9" id="KW-0812">Transmembrane</keyword>
<proteinExistence type="predicted"/>
<dbReference type="PANTHER" id="PTHR43394">
    <property type="entry name" value="ATP-DEPENDENT PERMEASE MDL1, MITOCHONDRIAL"/>
    <property type="match status" value="1"/>
</dbReference>
<evidence type="ECO:0000256" key="5">
    <source>
        <dbReference type="ARBA" id="ARBA00022741"/>
    </source>
</evidence>
<dbReference type="Pfam" id="PF00664">
    <property type="entry name" value="ABC_membrane"/>
    <property type="match status" value="1"/>
</dbReference>
<feature type="transmembrane region" description="Helical" evidence="9">
    <location>
        <begin position="278"/>
        <end position="296"/>
    </location>
</feature>
<accession>A0A8J8SHY5</accession>
<dbReference type="CDD" id="cd07346">
    <property type="entry name" value="ABC_6TM_exporters"/>
    <property type="match status" value="1"/>
</dbReference>
<evidence type="ECO:0000256" key="6">
    <source>
        <dbReference type="ARBA" id="ARBA00022840"/>
    </source>
</evidence>
<dbReference type="FunFam" id="3.40.50.300:FF:000221">
    <property type="entry name" value="Multidrug ABC transporter ATP-binding protein"/>
    <property type="match status" value="1"/>
</dbReference>
<evidence type="ECO:0000256" key="1">
    <source>
        <dbReference type="ARBA" id="ARBA00004651"/>
    </source>
</evidence>
<dbReference type="InterPro" id="IPR039421">
    <property type="entry name" value="Type_1_exporter"/>
</dbReference>
<dbReference type="PANTHER" id="PTHR43394:SF1">
    <property type="entry name" value="ATP-BINDING CASSETTE SUB-FAMILY B MEMBER 10, MITOCHONDRIAL"/>
    <property type="match status" value="1"/>
</dbReference>
<dbReference type="PROSITE" id="PS50893">
    <property type="entry name" value="ABC_TRANSPORTER_2"/>
    <property type="match status" value="1"/>
</dbReference>
<evidence type="ECO:0000256" key="2">
    <source>
        <dbReference type="ARBA" id="ARBA00022448"/>
    </source>
</evidence>
<dbReference type="SUPFAM" id="SSF90123">
    <property type="entry name" value="ABC transporter transmembrane region"/>
    <property type="match status" value="1"/>
</dbReference>
<dbReference type="GO" id="GO:0005886">
    <property type="term" value="C:plasma membrane"/>
    <property type="evidence" value="ECO:0007669"/>
    <property type="project" value="UniProtKB-SubCell"/>
</dbReference>
<dbReference type="GO" id="GO:0005524">
    <property type="term" value="F:ATP binding"/>
    <property type="evidence" value="ECO:0007669"/>
    <property type="project" value="UniProtKB-KW"/>
</dbReference>
<dbReference type="Gene3D" id="1.20.1560.10">
    <property type="entry name" value="ABC transporter type 1, transmembrane domain"/>
    <property type="match status" value="1"/>
</dbReference>
<dbReference type="KEGG" id="vpy:HZI73_17135"/>
<protein>
    <submittedName>
        <fullName evidence="12">ABC transporter ATP-binding protein</fullName>
    </submittedName>
</protein>
<keyword evidence="6 12" id="KW-0067">ATP-binding</keyword>
<dbReference type="Gene3D" id="3.40.50.300">
    <property type="entry name" value="P-loop containing nucleotide triphosphate hydrolases"/>
    <property type="match status" value="1"/>
</dbReference>
<dbReference type="GO" id="GO:0016887">
    <property type="term" value="F:ATP hydrolysis activity"/>
    <property type="evidence" value="ECO:0007669"/>
    <property type="project" value="InterPro"/>
</dbReference>
<evidence type="ECO:0000259" key="11">
    <source>
        <dbReference type="PROSITE" id="PS50929"/>
    </source>
</evidence>
<dbReference type="SMART" id="SM00382">
    <property type="entry name" value="AAA"/>
    <property type="match status" value="1"/>
</dbReference>
<dbReference type="EMBL" id="CP058649">
    <property type="protein sequence ID" value="QUI23908.1"/>
    <property type="molecule type" value="Genomic_DNA"/>
</dbReference>
<evidence type="ECO:0000313" key="13">
    <source>
        <dbReference type="Proteomes" id="UP000683246"/>
    </source>
</evidence>
<keyword evidence="2" id="KW-0813">Transport</keyword>
<evidence type="ECO:0000256" key="4">
    <source>
        <dbReference type="ARBA" id="ARBA00022692"/>
    </source>
</evidence>
<evidence type="ECO:0000256" key="9">
    <source>
        <dbReference type="SAM" id="Phobius"/>
    </source>
</evidence>
<feature type="transmembrane region" description="Helical" evidence="9">
    <location>
        <begin position="15"/>
        <end position="36"/>
    </location>
</feature>
<feature type="transmembrane region" description="Helical" evidence="9">
    <location>
        <begin position="134"/>
        <end position="152"/>
    </location>
</feature>
<evidence type="ECO:0000256" key="7">
    <source>
        <dbReference type="ARBA" id="ARBA00022989"/>
    </source>
</evidence>
<dbReference type="SUPFAM" id="SSF52540">
    <property type="entry name" value="P-loop containing nucleoside triphosphate hydrolases"/>
    <property type="match status" value="1"/>
</dbReference>
<comment type="subcellular location">
    <subcellularLocation>
        <location evidence="1">Cell membrane</location>
        <topology evidence="1">Multi-pass membrane protein</topology>
    </subcellularLocation>
</comment>
<dbReference type="InterPro" id="IPR027417">
    <property type="entry name" value="P-loop_NTPase"/>
</dbReference>
<dbReference type="GO" id="GO:0015421">
    <property type="term" value="F:ABC-type oligopeptide transporter activity"/>
    <property type="evidence" value="ECO:0007669"/>
    <property type="project" value="TreeGrafter"/>
</dbReference>
<evidence type="ECO:0000256" key="3">
    <source>
        <dbReference type="ARBA" id="ARBA00022475"/>
    </source>
</evidence>
<reference evidence="12" key="1">
    <citation type="submission" date="2020-07" db="EMBL/GenBank/DDBJ databases">
        <title>Vallitalea pronyensis genome.</title>
        <authorList>
            <person name="Postec A."/>
        </authorList>
    </citation>
    <scope>NUCLEOTIDE SEQUENCE</scope>
    <source>
        <strain evidence="12">FatNI3</strain>
    </source>
</reference>
<keyword evidence="13" id="KW-1185">Reference proteome</keyword>
<feature type="domain" description="ABC transmembrane type-1" evidence="11">
    <location>
        <begin position="16"/>
        <end position="306"/>
    </location>
</feature>
<evidence type="ECO:0000256" key="8">
    <source>
        <dbReference type="ARBA" id="ARBA00023136"/>
    </source>
</evidence>
<sequence length="590" mass="65473">MKALFDLIKDKKTPIIICVILAALGSLLLIVPFVLIFKIVDYYLQQGAHASPEPLLSWLGIAFLALVVRYLLIVSSFVFSHIAAFDLLYRIRVRLTMHIGRLPMGFWGKKNSGEMLKIVQDDVESVEGFVAHHFPDAASGFTLPMATLIYLFSLDWRMALMATIPLPVTLVLLCMMWHGILTGQNRQELTKKYHKAIERMHSTMLEFVHGMPVVKMFNLNVHSFKKLKESIRTYREIVIVWSKGAAPYRALVATFILGGGLFILPMGIYLLQTGKTDASTIILFILLGTGCFQGLLKAIMLVTRMEFITAGIKRINEVLAVSPLEEPRVPVEPKAFDVQMHHVGFKYDKQGPEILKDVQLSLPEGSFTALVGPSGAGKTTIVNLMARMWEVTNGLITIGGIPLQEMGTQGITECVGTVFQDVQMLTDTVRENIAMGNRRASLDEIKSAAKAAACHDFIMQLPKGYNTVIGEGGETHLSGGEKQRIALARVILKDTPIILLDEATAYADAENETLMQEAFSKLMKGKTVIVIAHRLSTIVGADQIVVVDQGKIYEKGTHDELLQLNGLYNSMWHAHTRAKAWHLAQKEVHA</sequence>
<dbReference type="Pfam" id="PF00005">
    <property type="entry name" value="ABC_tran"/>
    <property type="match status" value="1"/>
</dbReference>
<keyword evidence="3" id="KW-1003">Cell membrane</keyword>
<dbReference type="InterPro" id="IPR011527">
    <property type="entry name" value="ABC1_TM_dom"/>
</dbReference>
<dbReference type="InterPro" id="IPR036640">
    <property type="entry name" value="ABC1_TM_sf"/>
</dbReference>
<keyword evidence="7 9" id="KW-1133">Transmembrane helix</keyword>
<dbReference type="InterPro" id="IPR003439">
    <property type="entry name" value="ABC_transporter-like_ATP-bd"/>
</dbReference>
<feature type="transmembrane region" description="Helical" evidence="9">
    <location>
        <begin position="250"/>
        <end position="272"/>
    </location>
</feature>
<organism evidence="12 13">
    <name type="scientific">Vallitalea pronyensis</name>
    <dbReference type="NCBI Taxonomy" id="1348613"/>
    <lineage>
        <taxon>Bacteria</taxon>
        <taxon>Bacillati</taxon>
        <taxon>Bacillota</taxon>
        <taxon>Clostridia</taxon>
        <taxon>Lachnospirales</taxon>
        <taxon>Vallitaleaceae</taxon>
        <taxon>Vallitalea</taxon>
    </lineage>
</organism>
<dbReference type="PROSITE" id="PS50929">
    <property type="entry name" value="ABC_TM1F"/>
    <property type="match status" value="1"/>
</dbReference>
<dbReference type="Proteomes" id="UP000683246">
    <property type="component" value="Chromosome"/>
</dbReference>
<keyword evidence="5" id="KW-0547">Nucleotide-binding</keyword>
<feature type="domain" description="ABC transporter" evidence="10">
    <location>
        <begin position="338"/>
        <end position="574"/>
    </location>
</feature>
<dbReference type="AlphaFoldDB" id="A0A8J8SHY5"/>
<dbReference type="PROSITE" id="PS00211">
    <property type="entry name" value="ABC_TRANSPORTER_1"/>
    <property type="match status" value="1"/>
</dbReference>
<evidence type="ECO:0000259" key="10">
    <source>
        <dbReference type="PROSITE" id="PS50893"/>
    </source>
</evidence>
<evidence type="ECO:0000313" key="12">
    <source>
        <dbReference type="EMBL" id="QUI23908.1"/>
    </source>
</evidence>
<feature type="transmembrane region" description="Helical" evidence="9">
    <location>
        <begin position="158"/>
        <end position="181"/>
    </location>
</feature>